<evidence type="ECO:0000313" key="2">
    <source>
        <dbReference type="EMBL" id="RFF32409.1"/>
    </source>
</evidence>
<dbReference type="CDD" id="cd05828">
    <property type="entry name" value="Sortase_D_1"/>
    <property type="match status" value="1"/>
</dbReference>
<reference evidence="2 3" key="1">
    <citation type="submission" date="2018-08" db="EMBL/GenBank/DDBJ databases">
        <title>Wenzhouxiangella salilacus sp. nov., a novel bacterium isolated from a saline lake in Xinjiang Province, China.</title>
        <authorList>
            <person name="Han S."/>
        </authorList>
    </citation>
    <scope>NUCLEOTIDE SEQUENCE [LARGE SCALE GENOMIC DNA]</scope>
    <source>
        <strain evidence="2 3">XDB06</strain>
    </source>
</reference>
<protein>
    <submittedName>
        <fullName evidence="2">Sortase</fullName>
    </submittedName>
</protein>
<organism evidence="2 3">
    <name type="scientific">Wenzhouxiangella sediminis</name>
    <dbReference type="NCBI Taxonomy" id="1792836"/>
    <lineage>
        <taxon>Bacteria</taxon>
        <taxon>Pseudomonadati</taxon>
        <taxon>Pseudomonadota</taxon>
        <taxon>Gammaproteobacteria</taxon>
        <taxon>Chromatiales</taxon>
        <taxon>Wenzhouxiangellaceae</taxon>
        <taxon>Wenzhouxiangella</taxon>
    </lineage>
</organism>
<keyword evidence="3" id="KW-1185">Reference proteome</keyword>
<dbReference type="GO" id="GO:0016787">
    <property type="term" value="F:hydrolase activity"/>
    <property type="evidence" value="ECO:0007669"/>
    <property type="project" value="UniProtKB-KW"/>
</dbReference>
<comment type="caution">
    <text evidence="2">The sequence shown here is derived from an EMBL/GenBank/DDBJ whole genome shotgun (WGS) entry which is preliminary data.</text>
</comment>
<dbReference type="SUPFAM" id="SSF63817">
    <property type="entry name" value="Sortase"/>
    <property type="match status" value="1"/>
</dbReference>
<dbReference type="AlphaFoldDB" id="A0A3E1KCA0"/>
<sequence>MRRFLVLALLLAAVWQIGSAGWIHAKAGLGQFLLERAWQETLGGKGDVEPWPGAVSHPVARLRMPRLAVDHLVLEGLDTPVMAWGPGMAVGEGGHHVLAAHRDTHFSFLRAVELGDRFELVEADGRRRWWRVEAIRVVDSRTTGIDLDGVGQAMTLITCYPFDAPVAGGPERLVVRLRPLAPAEEARS</sequence>
<dbReference type="Gene3D" id="2.40.260.10">
    <property type="entry name" value="Sortase"/>
    <property type="match status" value="1"/>
</dbReference>
<name>A0A3E1KCA0_9GAMM</name>
<evidence type="ECO:0000256" key="1">
    <source>
        <dbReference type="ARBA" id="ARBA00022801"/>
    </source>
</evidence>
<dbReference type="Pfam" id="PF04203">
    <property type="entry name" value="Sortase"/>
    <property type="match status" value="1"/>
</dbReference>
<gene>
    <name evidence="2" type="ORF">DZC52_01485</name>
</gene>
<dbReference type="InterPro" id="IPR005754">
    <property type="entry name" value="Sortase"/>
</dbReference>
<dbReference type="RefSeq" id="WP_116649352.1">
    <property type="nucleotide sequence ID" value="NZ_QUZK01000009.1"/>
</dbReference>
<dbReference type="InterPro" id="IPR041999">
    <property type="entry name" value="Sortase_D_1"/>
</dbReference>
<evidence type="ECO:0000313" key="3">
    <source>
        <dbReference type="Proteomes" id="UP000260351"/>
    </source>
</evidence>
<dbReference type="Proteomes" id="UP000260351">
    <property type="component" value="Unassembled WGS sequence"/>
</dbReference>
<dbReference type="InterPro" id="IPR023365">
    <property type="entry name" value="Sortase_dom-sf"/>
</dbReference>
<dbReference type="EMBL" id="QUZK01000009">
    <property type="protein sequence ID" value="RFF32409.1"/>
    <property type="molecule type" value="Genomic_DNA"/>
</dbReference>
<dbReference type="OrthoDB" id="9790661at2"/>
<keyword evidence="1" id="KW-0378">Hydrolase</keyword>
<accession>A0A3E1KCA0</accession>
<proteinExistence type="predicted"/>